<feature type="transmembrane region" description="Helical" evidence="6">
    <location>
        <begin position="95"/>
        <end position="115"/>
    </location>
</feature>
<feature type="compositionally biased region" description="Polar residues" evidence="5">
    <location>
        <begin position="524"/>
        <end position="537"/>
    </location>
</feature>
<feature type="region of interest" description="Disordered" evidence="5">
    <location>
        <begin position="710"/>
        <end position="747"/>
    </location>
</feature>
<feature type="region of interest" description="Disordered" evidence="5">
    <location>
        <begin position="804"/>
        <end position="890"/>
    </location>
</feature>
<comment type="caution">
    <text evidence="7">The sequence shown here is derived from an EMBL/GenBank/DDBJ whole genome shotgun (WGS) entry which is preliminary data.</text>
</comment>
<organism evidence="7 8">
    <name type="scientific">Entomortierella chlamydospora</name>
    <dbReference type="NCBI Taxonomy" id="101097"/>
    <lineage>
        <taxon>Eukaryota</taxon>
        <taxon>Fungi</taxon>
        <taxon>Fungi incertae sedis</taxon>
        <taxon>Mucoromycota</taxon>
        <taxon>Mortierellomycotina</taxon>
        <taxon>Mortierellomycetes</taxon>
        <taxon>Mortierellales</taxon>
        <taxon>Mortierellaceae</taxon>
        <taxon>Entomortierella</taxon>
    </lineage>
</organism>
<evidence type="ECO:0008006" key="9">
    <source>
        <dbReference type="Google" id="ProtNLM"/>
    </source>
</evidence>
<keyword evidence="8" id="KW-1185">Reference proteome</keyword>
<dbReference type="AlphaFoldDB" id="A0A9P6SYE5"/>
<keyword evidence="2 6" id="KW-0812">Transmembrane</keyword>
<feature type="compositionally biased region" description="Low complexity" evidence="5">
    <location>
        <begin position="856"/>
        <end position="878"/>
    </location>
</feature>
<keyword evidence="3 6" id="KW-1133">Transmembrane helix</keyword>
<feature type="compositionally biased region" description="Polar residues" evidence="5">
    <location>
        <begin position="718"/>
        <end position="728"/>
    </location>
</feature>
<dbReference type="EMBL" id="JAAAID010001103">
    <property type="protein sequence ID" value="KAG0011688.1"/>
    <property type="molecule type" value="Genomic_DNA"/>
</dbReference>
<keyword evidence="4 6" id="KW-0472">Membrane</keyword>
<proteinExistence type="predicted"/>
<feature type="compositionally biased region" description="Polar residues" evidence="5">
    <location>
        <begin position="260"/>
        <end position="308"/>
    </location>
</feature>
<reference evidence="7" key="1">
    <citation type="journal article" date="2020" name="Fungal Divers.">
        <title>Resolving the Mortierellaceae phylogeny through synthesis of multi-gene phylogenetics and phylogenomics.</title>
        <authorList>
            <person name="Vandepol N."/>
            <person name="Liber J."/>
            <person name="Desiro A."/>
            <person name="Na H."/>
            <person name="Kennedy M."/>
            <person name="Barry K."/>
            <person name="Grigoriev I.V."/>
            <person name="Miller A.N."/>
            <person name="O'Donnell K."/>
            <person name="Stajich J.E."/>
            <person name="Bonito G."/>
        </authorList>
    </citation>
    <scope>NUCLEOTIDE SEQUENCE</scope>
    <source>
        <strain evidence="7">NRRL 2769</strain>
    </source>
</reference>
<feature type="region of interest" description="Disordered" evidence="5">
    <location>
        <begin position="391"/>
        <end position="579"/>
    </location>
</feature>
<feature type="compositionally biased region" description="Basic and acidic residues" evidence="5">
    <location>
        <begin position="554"/>
        <end position="574"/>
    </location>
</feature>
<evidence type="ECO:0000256" key="4">
    <source>
        <dbReference type="ARBA" id="ARBA00023136"/>
    </source>
</evidence>
<sequence length="916" mass="104205">MLLMVPIYAITSWFSFVYVRESIYYDTIRTLYEAFVIASFFILILQYLGDSLEDQRRMLKQHRKTERWFFPLCCLKYNPSRPHFLQYMKWGILQYVPLNIFTTILTIVLQIQGSYCIDSWNPKFGHIWVLMISFCSVSAATYFLIMFYLTIHKDLKDYNPFLKFLAVKLVVFFSFWQSVAIEGLVYFGFIKATTYWSTDDISTGINAVLIDIEMVFFSLLHLKAFSYKPYVPLIPNPDFQPQQQELLSNVDTRNNDDENFYSTYNPNNRNNHYPSMDSIRSNRTLGSRPQMSSSQQPNAKKKSTSNADLKSGAEEKGTKKADGPPEKIMDFTQKTPIWKGILDAFNPLDTLRELGYGIQYLYRWIRGIPVDKDSRRLMDLERVFGRQRPEVPYIPTEDEDEKKKKKKKKKKGQESDTDNDSDAGDDGDDDDDEKDGLNKYGNLDDLEMGYTPGDNDTSGRYHRSPNADPTIDSGTRGAPSQGRADAVYDMAIDNPRGTMRPGGGVGSGAESNQSRVTRKPVKLVTNNNVANGTSSTAPGRRMGFGRGKQQQNPRKKDSAEYLGKDEAAHTERATLPDIQIEPVERKMALSGLYVDQPLPPVDIPDSPRSSPDIPVPMDYQRQPYHTEYERSREGERGLDRGQLQGATIQQPSRFEHRDPELMRAAAPYVLPNPVVPMATRPEAASGPAAPPATAAVASSSTVKNVIPQGTGNGFAQYGNRNIESSGPYQSDRRFKRDNFRGGTSGALLEARDLRDNSAARYHRDFDYDHDYSRHPVHAKDESGDTSFLSTIDSTDIGIGQRQFYHQREASRSDPELAHRRLDQSELYRDQDYTNNQDHDQGYDGGGSSLESSQAHQNPLQQQEQLEPGSSQPQPQQTEDIPEPKDDIDPIVAQYNQLQYRQKLQEQKRQQQEIEDQ</sequence>
<comment type="subcellular location">
    <subcellularLocation>
        <location evidence="1">Membrane</location>
        <topology evidence="1">Multi-pass membrane protein</topology>
    </subcellularLocation>
</comment>
<feature type="non-terminal residue" evidence="7">
    <location>
        <position position="1"/>
    </location>
</feature>
<dbReference type="Pfam" id="PF03619">
    <property type="entry name" value="Solute_trans_a"/>
    <property type="match status" value="1"/>
</dbReference>
<feature type="transmembrane region" description="Helical" evidence="6">
    <location>
        <begin position="31"/>
        <end position="49"/>
    </location>
</feature>
<evidence type="ECO:0000256" key="3">
    <source>
        <dbReference type="ARBA" id="ARBA00022989"/>
    </source>
</evidence>
<evidence type="ECO:0000313" key="8">
    <source>
        <dbReference type="Proteomes" id="UP000703661"/>
    </source>
</evidence>
<dbReference type="SMART" id="SM01417">
    <property type="entry name" value="Solute_trans_a"/>
    <property type="match status" value="1"/>
</dbReference>
<evidence type="ECO:0000256" key="6">
    <source>
        <dbReference type="SAM" id="Phobius"/>
    </source>
</evidence>
<feature type="compositionally biased region" description="Basic and acidic residues" evidence="5">
    <location>
        <begin position="311"/>
        <end position="329"/>
    </location>
</feature>
<accession>A0A9P6SYE5</accession>
<feature type="compositionally biased region" description="Basic and acidic residues" evidence="5">
    <location>
        <begin position="624"/>
        <end position="639"/>
    </location>
</feature>
<evidence type="ECO:0000256" key="1">
    <source>
        <dbReference type="ARBA" id="ARBA00004141"/>
    </source>
</evidence>
<evidence type="ECO:0000313" key="7">
    <source>
        <dbReference type="EMBL" id="KAG0011688.1"/>
    </source>
</evidence>
<evidence type="ECO:0000256" key="2">
    <source>
        <dbReference type="ARBA" id="ARBA00022692"/>
    </source>
</evidence>
<feature type="compositionally biased region" description="Basic and acidic residues" evidence="5">
    <location>
        <begin position="730"/>
        <end position="739"/>
    </location>
</feature>
<feature type="compositionally biased region" description="Basic and acidic residues" evidence="5">
    <location>
        <begin position="805"/>
        <end position="841"/>
    </location>
</feature>
<protein>
    <recommendedName>
        <fullName evidence="9">DUF300-domain-containing protein</fullName>
    </recommendedName>
</protein>
<feature type="compositionally biased region" description="Basic and acidic residues" evidence="5">
    <location>
        <begin position="767"/>
        <end position="782"/>
    </location>
</feature>
<evidence type="ECO:0000256" key="5">
    <source>
        <dbReference type="SAM" id="MobiDB-lite"/>
    </source>
</evidence>
<feature type="region of interest" description="Disordered" evidence="5">
    <location>
        <begin position="250"/>
        <end position="331"/>
    </location>
</feature>
<dbReference type="PANTHER" id="PTHR23423">
    <property type="entry name" value="ORGANIC SOLUTE TRANSPORTER-RELATED"/>
    <property type="match status" value="1"/>
</dbReference>
<feature type="region of interest" description="Disordered" evidence="5">
    <location>
        <begin position="597"/>
        <end position="656"/>
    </location>
</feature>
<gene>
    <name evidence="7" type="ORF">BGZ80_000503</name>
</gene>
<feature type="transmembrane region" description="Helical" evidence="6">
    <location>
        <begin position="161"/>
        <end position="189"/>
    </location>
</feature>
<feature type="compositionally biased region" description="Acidic residues" evidence="5">
    <location>
        <begin position="415"/>
        <end position="434"/>
    </location>
</feature>
<feature type="region of interest" description="Disordered" evidence="5">
    <location>
        <begin position="767"/>
        <end position="791"/>
    </location>
</feature>
<feature type="transmembrane region" description="Helical" evidence="6">
    <location>
        <begin position="127"/>
        <end position="149"/>
    </location>
</feature>
<dbReference type="Proteomes" id="UP000703661">
    <property type="component" value="Unassembled WGS sequence"/>
</dbReference>
<feature type="compositionally biased region" description="Low complexity" evidence="5">
    <location>
        <begin position="603"/>
        <end position="616"/>
    </location>
</feature>
<dbReference type="InterPro" id="IPR005178">
    <property type="entry name" value="Ostalpha/TMEM184C"/>
</dbReference>
<name>A0A9P6SYE5_9FUNG</name>
<dbReference type="GO" id="GO:0016020">
    <property type="term" value="C:membrane"/>
    <property type="evidence" value="ECO:0007669"/>
    <property type="project" value="UniProtKB-SubCell"/>
</dbReference>